<evidence type="ECO:0000313" key="2">
    <source>
        <dbReference type="EMBL" id="CAI2373943.1"/>
    </source>
</evidence>
<keyword evidence="3" id="KW-1185">Reference proteome</keyword>
<keyword evidence="1" id="KW-0472">Membrane</keyword>
<organism evidence="2 3">
    <name type="scientific">Euplotes crassus</name>
    <dbReference type="NCBI Taxonomy" id="5936"/>
    <lineage>
        <taxon>Eukaryota</taxon>
        <taxon>Sar</taxon>
        <taxon>Alveolata</taxon>
        <taxon>Ciliophora</taxon>
        <taxon>Intramacronucleata</taxon>
        <taxon>Spirotrichea</taxon>
        <taxon>Hypotrichia</taxon>
        <taxon>Euplotida</taxon>
        <taxon>Euplotidae</taxon>
        <taxon>Moneuplotes</taxon>
    </lineage>
</organism>
<dbReference type="EMBL" id="CAMPGE010015310">
    <property type="protein sequence ID" value="CAI2373943.1"/>
    <property type="molecule type" value="Genomic_DNA"/>
</dbReference>
<keyword evidence="1" id="KW-0812">Transmembrane</keyword>
<sequence>MNQILYLIFIEIVNSKVIFNRNYSKIKKILIFCAINLAVMTYMVNNTYNERPKNLYEKLGVVRKEYTQEDVVEMTAKMTQDAQIYGANKKELTNVKYNMLALTEGVYNKHYELTGNPYSPSNEKEDDQKVKKGYESTAFLNTVITYMFTFIIFGVFFAAKERAVIKSVFIICVLFIYLEFQILFNDSWEEAIEGALPKSRRLARFEKLEFLKILFNLLIHMSVGFSRVFIDAEKKFIKDDKAQFMKLMTDSSKSISNILAGWSNDNYFKKEEKQAKPKMSNTKKCCYITLAIIFLPGIINSIATGIMEAFSGAASQSK</sequence>
<evidence type="ECO:0000313" key="3">
    <source>
        <dbReference type="Proteomes" id="UP001295684"/>
    </source>
</evidence>
<dbReference type="AlphaFoldDB" id="A0AAD2CYM2"/>
<protein>
    <submittedName>
        <fullName evidence="2">Uncharacterized protein</fullName>
    </submittedName>
</protein>
<dbReference type="Proteomes" id="UP001295684">
    <property type="component" value="Unassembled WGS sequence"/>
</dbReference>
<feature type="transmembrane region" description="Helical" evidence="1">
    <location>
        <begin position="138"/>
        <end position="157"/>
    </location>
</feature>
<keyword evidence="1" id="KW-1133">Transmembrane helix</keyword>
<name>A0AAD2CYM2_EUPCR</name>
<feature type="transmembrane region" description="Helical" evidence="1">
    <location>
        <begin position="164"/>
        <end position="184"/>
    </location>
</feature>
<feature type="transmembrane region" description="Helical" evidence="1">
    <location>
        <begin position="210"/>
        <end position="230"/>
    </location>
</feature>
<comment type="caution">
    <text evidence="2">The sequence shown here is derived from an EMBL/GenBank/DDBJ whole genome shotgun (WGS) entry which is preliminary data.</text>
</comment>
<feature type="transmembrane region" description="Helical" evidence="1">
    <location>
        <begin position="285"/>
        <end position="307"/>
    </location>
</feature>
<evidence type="ECO:0000256" key="1">
    <source>
        <dbReference type="SAM" id="Phobius"/>
    </source>
</evidence>
<proteinExistence type="predicted"/>
<feature type="transmembrane region" description="Helical" evidence="1">
    <location>
        <begin position="29"/>
        <end position="48"/>
    </location>
</feature>
<gene>
    <name evidence="2" type="ORF">ECRASSUSDP1_LOCUS15292</name>
</gene>
<reference evidence="2" key="1">
    <citation type="submission" date="2023-07" db="EMBL/GenBank/DDBJ databases">
        <authorList>
            <consortium name="AG Swart"/>
            <person name="Singh M."/>
            <person name="Singh A."/>
            <person name="Seah K."/>
            <person name="Emmerich C."/>
        </authorList>
    </citation>
    <scope>NUCLEOTIDE SEQUENCE</scope>
    <source>
        <strain evidence="2">DP1</strain>
    </source>
</reference>
<accession>A0AAD2CYM2</accession>